<feature type="domain" description="Spore germination protein N-terminal" evidence="10">
    <location>
        <begin position="20"/>
        <end position="189"/>
    </location>
</feature>
<reference evidence="11 12" key="1">
    <citation type="submission" date="2016-07" db="EMBL/GenBank/DDBJ databases">
        <authorList>
            <person name="Townsley L."/>
            <person name="Shank E.A."/>
        </authorList>
    </citation>
    <scope>NUCLEOTIDE SEQUENCE [LARGE SCALE GENOMIC DNA]</scope>
    <source>
        <strain evidence="11 12">CH01</strain>
    </source>
</reference>
<evidence type="ECO:0000256" key="5">
    <source>
        <dbReference type="ARBA" id="ARBA00023136"/>
    </source>
</evidence>
<keyword evidence="4" id="KW-0732">Signal</keyword>
<evidence type="ECO:0000313" key="12">
    <source>
        <dbReference type="Proteomes" id="UP000094580"/>
    </source>
</evidence>
<evidence type="ECO:0000259" key="10">
    <source>
        <dbReference type="Pfam" id="PF25198"/>
    </source>
</evidence>
<comment type="similarity">
    <text evidence="2">Belongs to the GerABKC lipoprotein family.</text>
</comment>
<keyword evidence="5" id="KW-0472">Membrane</keyword>
<evidence type="ECO:0000256" key="7">
    <source>
        <dbReference type="ARBA" id="ARBA00023288"/>
    </source>
</evidence>
<keyword evidence="8" id="KW-0175">Coiled coil</keyword>
<dbReference type="InterPro" id="IPR038501">
    <property type="entry name" value="Spore_GerAC_C_sf"/>
</dbReference>
<keyword evidence="6" id="KW-0564">Palmitate</keyword>
<dbReference type="EMBL" id="MDKC01000007">
    <property type="protein sequence ID" value="ODG92515.1"/>
    <property type="molecule type" value="Genomic_DNA"/>
</dbReference>
<evidence type="ECO:0000256" key="1">
    <source>
        <dbReference type="ARBA" id="ARBA00004635"/>
    </source>
</evidence>
<dbReference type="InterPro" id="IPR057336">
    <property type="entry name" value="GerAC_N"/>
</dbReference>
<evidence type="ECO:0000313" key="11">
    <source>
        <dbReference type="EMBL" id="ODG92515.1"/>
    </source>
</evidence>
<evidence type="ECO:0000259" key="9">
    <source>
        <dbReference type="Pfam" id="PF05504"/>
    </source>
</evidence>
<keyword evidence="12" id="KW-1185">Reference proteome</keyword>
<dbReference type="Proteomes" id="UP000094580">
    <property type="component" value="Unassembled WGS sequence"/>
</dbReference>
<comment type="caution">
    <text evidence="11">The sequence shown here is derived from an EMBL/GenBank/DDBJ whole genome shotgun (WGS) entry which is preliminary data.</text>
</comment>
<dbReference type="Pfam" id="PF25198">
    <property type="entry name" value="Spore_GerAC_N"/>
    <property type="match status" value="1"/>
</dbReference>
<evidence type="ECO:0000256" key="8">
    <source>
        <dbReference type="SAM" id="Coils"/>
    </source>
</evidence>
<evidence type="ECO:0000256" key="6">
    <source>
        <dbReference type="ARBA" id="ARBA00023139"/>
    </source>
</evidence>
<feature type="coiled-coil region" evidence="8">
    <location>
        <begin position="289"/>
        <end position="319"/>
    </location>
</feature>
<evidence type="ECO:0000256" key="2">
    <source>
        <dbReference type="ARBA" id="ARBA00007886"/>
    </source>
</evidence>
<evidence type="ECO:0000256" key="3">
    <source>
        <dbReference type="ARBA" id="ARBA00022544"/>
    </source>
</evidence>
<dbReference type="InterPro" id="IPR008844">
    <property type="entry name" value="Spore_GerAC-like"/>
</dbReference>
<feature type="domain" description="Spore germination GerAC-like C-terminal" evidence="9">
    <location>
        <begin position="199"/>
        <end position="359"/>
    </location>
</feature>
<dbReference type="RefSeq" id="WP_069033151.1">
    <property type="nucleotide sequence ID" value="NZ_MDKC01000007.1"/>
</dbReference>
<proteinExistence type="inferred from homology"/>
<accession>A0ABX2ZV14</accession>
<evidence type="ECO:0000256" key="4">
    <source>
        <dbReference type="ARBA" id="ARBA00022729"/>
    </source>
</evidence>
<protein>
    <recommendedName>
        <fullName evidence="13">Ger(X)C family spore germination protein</fullName>
    </recommendedName>
</protein>
<comment type="subcellular location">
    <subcellularLocation>
        <location evidence="1">Membrane</location>
        <topology evidence="1">Lipid-anchor</topology>
    </subcellularLocation>
</comment>
<dbReference type="PANTHER" id="PTHR35789:SF1">
    <property type="entry name" value="SPORE GERMINATION PROTEIN B3"/>
    <property type="match status" value="1"/>
</dbReference>
<gene>
    <name evidence="11" type="ORF">BED47_18915</name>
</gene>
<dbReference type="Gene3D" id="3.30.300.210">
    <property type="entry name" value="Nutrient germinant receptor protein C, domain 3"/>
    <property type="match status" value="1"/>
</dbReference>
<dbReference type="PANTHER" id="PTHR35789">
    <property type="entry name" value="SPORE GERMINATION PROTEIN B3"/>
    <property type="match status" value="1"/>
</dbReference>
<sequence>MKKNHYITFLLIFFLTGCWDQHSLKDSALVLSIAFDQLTNDSIKATASVRTNISKGDQTEATNYIINDQGASVRDVRNNIDYQIPGSFSANKLLVMLLGENIAKNNLYPYFDNFFRFIRSPLTSRVAIVKGQASSIIEMKTYKDIFISESLSEMLEAGENISVIPKETQETIYKKMDDPGTDIVLPFLEKTDDETIKIKGVALLENNQFTGKILNNKQSKLLLLMEDKKNHTMSLSEQLGSNNEVISFKVKSIKRNLQIKNEKQPKVKIDLKIKIDLTEFTGEDLASNIKKKEIENKIAENIEKELKEVVSILQDANCDALGIGRYLMAYHTNTWNKLNWEKDYSKVPFEISTKVIMYTSGIIL</sequence>
<dbReference type="NCBIfam" id="TIGR02887">
    <property type="entry name" value="spore_ger_x_C"/>
    <property type="match status" value="1"/>
</dbReference>
<dbReference type="PROSITE" id="PS51257">
    <property type="entry name" value="PROKAR_LIPOPROTEIN"/>
    <property type="match status" value="1"/>
</dbReference>
<evidence type="ECO:0008006" key="13">
    <source>
        <dbReference type="Google" id="ProtNLM"/>
    </source>
</evidence>
<name>A0ABX2ZV14_9BACI</name>
<keyword evidence="7" id="KW-0449">Lipoprotein</keyword>
<organism evidence="11 12">
    <name type="scientific">Gottfriedia luciferensis</name>
    <dbReference type="NCBI Taxonomy" id="178774"/>
    <lineage>
        <taxon>Bacteria</taxon>
        <taxon>Bacillati</taxon>
        <taxon>Bacillota</taxon>
        <taxon>Bacilli</taxon>
        <taxon>Bacillales</taxon>
        <taxon>Bacillaceae</taxon>
        <taxon>Gottfriedia</taxon>
    </lineage>
</organism>
<dbReference type="InterPro" id="IPR046953">
    <property type="entry name" value="Spore_GerAC-like_C"/>
</dbReference>
<keyword evidence="3" id="KW-0309">Germination</keyword>
<dbReference type="Pfam" id="PF05504">
    <property type="entry name" value="Spore_GerAC"/>
    <property type="match status" value="1"/>
</dbReference>